<dbReference type="InterPro" id="IPR029442">
    <property type="entry name" value="GyrI-like"/>
</dbReference>
<dbReference type="GO" id="GO:0043565">
    <property type="term" value="F:sequence-specific DNA binding"/>
    <property type="evidence" value="ECO:0007669"/>
    <property type="project" value="InterPro"/>
</dbReference>
<organism evidence="5 6">
    <name type="scientific">Bacteroides luti</name>
    <dbReference type="NCBI Taxonomy" id="1297750"/>
    <lineage>
        <taxon>Bacteria</taxon>
        <taxon>Pseudomonadati</taxon>
        <taxon>Bacteroidota</taxon>
        <taxon>Bacteroidia</taxon>
        <taxon>Bacteroidales</taxon>
        <taxon>Bacteroidaceae</taxon>
        <taxon>Bacteroides</taxon>
    </lineage>
</organism>
<dbReference type="InterPro" id="IPR018060">
    <property type="entry name" value="HTH_AraC"/>
</dbReference>
<dbReference type="OrthoDB" id="9816011at2"/>
<dbReference type="InterPro" id="IPR050908">
    <property type="entry name" value="SmbC-like"/>
</dbReference>
<dbReference type="SMART" id="SM00342">
    <property type="entry name" value="HTH_ARAC"/>
    <property type="match status" value="1"/>
</dbReference>
<dbReference type="EMBL" id="FQTV01000011">
    <property type="protein sequence ID" value="SHF61422.1"/>
    <property type="molecule type" value="Genomic_DNA"/>
</dbReference>
<dbReference type="InterPro" id="IPR018062">
    <property type="entry name" value="HTH_AraC-typ_CS"/>
</dbReference>
<name>A0A1M5D3S7_9BACE</name>
<dbReference type="RefSeq" id="WP_073402249.1">
    <property type="nucleotide sequence ID" value="NZ_FQTV01000011.1"/>
</dbReference>
<keyword evidence="1" id="KW-0805">Transcription regulation</keyword>
<dbReference type="PROSITE" id="PS01124">
    <property type="entry name" value="HTH_ARAC_FAMILY_2"/>
    <property type="match status" value="1"/>
</dbReference>
<evidence type="ECO:0000256" key="2">
    <source>
        <dbReference type="ARBA" id="ARBA00023125"/>
    </source>
</evidence>
<dbReference type="SUPFAM" id="SSF46689">
    <property type="entry name" value="Homeodomain-like"/>
    <property type="match status" value="2"/>
</dbReference>
<proteinExistence type="predicted"/>
<dbReference type="InterPro" id="IPR010499">
    <property type="entry name" value="AraC_E-bd"/>
</dbReference>
<evidence type="ECO:0000313" key="6">
    <source>
        <dbReference type="Proteomes" id="UP000184509"/>
    </source>
</evidence>
<evidence type="ECO:0000259" key="4">
    <source>
        <dbReference type="PROSITE" id="PS01124"/>
    </source>
</evidence>
<gene>
    <name evidence="5" type="ORF">SAMN05444405_11146</name>
</gene>
<dbReference type="PROSITE" id="PS00041">
    <property type="entry name" value="HTH_ARAC_FAMILY_1"/>
    <property type="match status" value="1"/>
</dbReference>
<sequence>MQQKLSTREEYSKRINIVIEYINNHLSEEMSVETLACISNFSPYHFHRIMRAVLGEPVGAFITRMRVETAARLLRYSDMPIQEVAYKVGYDVPSSLSKAFKTFYGISPNEYPNNKTYSIMKPIQVNPDFKLEQRIVDLKSMQAIYIHLQGDYNNNDYGAAWGKLWEHVHKSGLFTEQMSRLCSNTPKSHILRKMCDETGINHICIYHDDPKVTEGDKQRADVCLSIKAKVEPKGEIGVKQIEGGKYVAFLYKGPYSNLGSVYDTIYGKSIFEFKHLLASRPGFEVYLNDPECTKPEDLMTEIYVPIE</sequence>
<dbReference type="SMART" id="SM00871">
    <property type="entry name" value="AraC_E_bind"/>
    <property type="match status" value="1"/>
</dbReference>
<dbReference type="GO" id="GO:0003700">
    <property type="term" value="F:DNA-binding transcription factor activity"/>
    <property type="evidence" value="ECO:0007669"/>
    <property type="project" value="InterPro"/>
</dbReference>
<dbReference type="PANTHER" id="PTHR40055">
    <property type="entry name" value="TRANSCRIPTIONAL REGULATOR YGIV-RELATED"/>
    <property type="match status" value="1"/>
</dbReference>
<dbReference type="InterPro" id="IPR011256">
    <property type="entry name" value="Reg_factor_effector_dom_sf"/>
</dbReference>
<dbReference type="AlphaFoldDB" id="A0A1M5D3S7"/>
<dbReference type="Pfam" id="PF12833">
    <property type="entry name" value="HTH_18"/>
    <property type="match status" value="1"/>
</dbReference>
<dbReference type="Proteomes" id="UP000184509">
    <property type="component" value="Unassembled WGS sequence"/>
</dbReference>
<evidence type="ECO:0000313" key="5">
    <source>
        <dbReference type="EMBL" id="SHF61422.1"/>
    </source>
</evidence>
<accession>A0A1M5D3S7</accession>
<dbReference type="Gene3D" id="1.10.10.60">
    <property type="entry name" value="Homeodomain-like"/>
    <property type="match status" value="2"/>
</dbReference>
<dbReference type="SUPFAM" id="SSF55136">
    <property type="entry name" value="Probable bacterial effector-binding domain"/>
    <property type="match status" value="1"/>
</dbReference>
<dbReference type="STRING" id="1297750.SAMN05444405_11146"/>
<evidence type="ECO:0000256" key="1">
    <source>
        <dbReference type="ARBA" id="ARBA00023015"/>
    </source>
</evidence>
<dbReference type="Gene3D" id="3.20.80.10">
    <property type="entry name" value="Regulatory factor, effector binding domain"/>
    <property type="match status" value="1"/>
</dbReference>
<keyword evidence="3" id="KW-0804">Transcription</keyword>
<keyword evidence="2" id="KW-0238">DNA-binding</keyword>
<dbReference type="InterPro" id="IPR009057">
    <property type="entry name" value="Homeodomain-like_sf"/>
</dbReference>
<reference evidence="5 6" key="1">
    <citation type="submission" date="2016-11" db="EMBL/GenBank/DDBJ databases">
        <authorList>
            <person name="Jaros S."/>
            <person name="Januszkiewicz K."/>
            <person name="Wedrychowicz H."/>
        </authorList>
    </citation>
    <scope>NUCLEOTIDE SEQUENCE [LARGE SCALE GENOMIC DNA]</scope>
    <source>
        <strain evidence="5 6">DSM 26991</strain>
    </source>
</reference>
<protein>
    <submittedName>
        <fullName evidence="5">AraC family transcriptional regulator</fullName>
    </submittedName>
</protein>
<keyword evidence="6" id="KW-1185">Reference proteome</keyword>
<dbReference type="Pfam" id="PF06445">
    <property type="entry name" value="GyrI-like"/>
    <property type="match status" value="1"/>
</dbReference>
<dbReference type="PANTHER" id="PTHR40055:SF1">
    <property type="entry name" value="TRANSCRIPTIONAL REGULATOR YGIV-RELATED"/>
    <property type="match status" value="1"/>
</dbReference>
<feature type="domain" description="HTH araC/xylS-type" evidence="4">
    <location>
        <begin position="16"/>
        <end position="114"/>
    </location>
</feature>
<evidence type="ECO:0000256" key="3">
    <source>
        <dbReference type="ARBA" id="ARBA00023163"/>
    </source>
</evidence>